<dbReference type="InterPro" id="IPR001680">
    <property type="entry name" value="WD40_rpt"/>
</dbReference>
<evidence type="ECO:0000256" key="12">
    <source>
        <dbReference type="SAM" id="MobiDB-lite"/>
    </source>
</evidence>
<dbReference type="Pfam" id="PF08953">
    <property type="entry name" value="DUF1899"/>
    <property type="match status" value="1"/>
</dbReference>
<dbReference type="SMART" id="SM01166">
    <property type="entry name" value="DUF1899"/>
    <property type="match status" value="1"/>
</dbReference>
<dbReference type="PANTHER" id="PTHR10856:SF18">
    <property type="entry name" value="CORONIN-1A"/>
    <property type="match status" value="1"/>
</dbReference>
<evidence type="ECO:0000313" key="15">
    <source>
        <dbReference type="EMBL" id="KAK2833063.1"/>
    </source>
</evidence>
<feature type="transmembrane region" description="Helical" evidence="13">
    <location>
        <begin position="52"/>
        <end position="72"/>
    </location>
</feature>
<evidence type="ECO:0000256" key="5">
    <source>
        <dbReference type="ARBA" id="ARBA00022737"/>
    </source>
</evidence>
<dbReference type="InterPro" id="IPR004254">
    <property type="entry name" value="AdipoR/HlyIII-related"/>
</dbReference>
<dbReference type="InterPro" id="IPR036322">
    <property type="entry name" value="WD40_repeat_dom_sf"/>
</dbReference>
<comment type="similarity">
    <text evidence="11">Belongs to the WD repeat coronin family.</text>
</comment>
<dbReference type="Pfam" id="PF03006">
    <property type="entry name" value="HlyIII"/>
    <property type="match status" value="1"/>
</dbReference>
<evidence type="ECO:0000256" key="2">
    <source>
        <dbReference type="ARBA" id="ARBA00007018"/>
    </source>
</evidence>
<dbReference type="GO" id="GO:0046872">
    <property type="term" value="F:metal ion binding"/>
    <property type="evidence" value="ECO:0007669"/>
    <property type="project" value="UniProtKB-KW"/>
</dbReference>
<keyword evidence="9" id="KW-0862">Zinc</keyword>
<evidence type="ECO:0000256" key="6">
    <source>
        <dbReference type="ARBA" id="ARBA00022989"/>
    </source>
</evidence>
<evidence type="ECO:0000256" key="10">
    <source>
        <dbReference type="PROSITE-ProRule" id="PRU00221"/>
    </source>
</evidence>
<evidence type="ECO:0000256" key="1">
    <source>
        <dbReference type="ARBA" id="ARBA00004141"/>
    </source>
</evidence>
<evidence type="ECO:0000256" key="13">
    <source>
        <dbReference type="SAM" id="Phobius"/>
    </source>
</evidence>
<evidence type="ECO:0000259" key="14">
    <source>
        <dbReference type="SMART" id="SM01166"/>
    </source>
</evidence>
<dbReference type="PROSITE" id="PS50082">
    <property type="entry name" value="WD_REPEATS_2"/>
    <property type="match status" value="2"/>
</dbReference>
<keyword evidence="3 10" id="KW-0853">WD repeat</keyword>
<feature type="transmembrane region" description="Helical" evidence="13">
    <location>
        <begin position="113"/>
        <end position="135"/>
    </location>
</feature>
<dbReference type="InterPro" id="IPR015943">
    <property type="entry name" value="WD40/YVTN_repeat-like_dom_sf"/>
</dbReference>
<evidence type="ECO:0000256" key="8">
    <source>
        <dbReference type="ARBA" id="ARBA00023136"/>
    </source>
</evidence>
<evidence type="ECO:0000256" key="9">
    <source>
        <dbReference type="PIRSR" id="PIRSR604254-1"/>
    </source>
</evidence>
<feature type="binding site" evidence="9">
    <location>
        <position position="243"/>
    </location>
    <ligand>
        <name>Zn(2+)</name>
        <dbReference type="ChEBI" id="CHEBI:29105"/>
    </ligand>
</feature>
<sequence length="722" mass="80890">MAFLNGPRLLDWASSPPHLQFNKYVLTGYRPISSVQDCIRSLFYLHNELGNIYTHGIPLVCFVVLLPLNIPWSQISVTWLGVVHFLACLSPQLGSVVYHLFMNHEGGEPVYHTLLKLDVCGICMINTLGALPIVYSTLLCYPFIRTVALLVYILLSTHAIYCAVTARSSVRRLRSFAWQALFRFSFFLLRWVGVGGGSPTSLRHFLTMDALAVLGGVINITRIPERFRPGLFDYWCNSHQIMHVLVVGSILYLHWAESPPHDSQFTMSRKVVRASKFRHVFGQALKADQCYDDIRISQMTWDSNFCSVNPKFVAMIVDASGGGAFMVLPLCKTGRIDMSYPTVCGHTGPVLDIEFCPHNDNIIASGSEDCSVMIWEIPDGGLTTSLTDPVVKLEGHSKRVGILSWHPTAHNVLMSAGCDNVVILWNVACGEAVVRIDSVHSDLIYSACWNMDGSRILTSCKDKFLRVLDPRKGTVLLEKEKPHEGSRPVRAVFVSDGKILSTGFSRMSERQVALWDPNNFKEALTLQELDTSSGVLLPFFDPDTGIVYLCGKGDSSIRYFEVTDEAPYVHYLSMYSSKESQKGMGYMPKRGLEINKCEIARFYKLHERKCEPIVMTVPRKSDLFQEDLYPNTIGPEPSVEADEWFQGKDAPPNLISLKDGFVAATKAKEFKVHKSLMKTTASTGGSHQDQSGEVQSLKKEVKDLKEAIEELTKRVRELESKH</sequence>
<organism evidence="15 16">
    <name type="scientific">Channa striata</name>
    <name type="common">Snakehead murrel</name>
    <name type="synonym">Ophicephalus striatus</name>
    <dbReference type="NCBI Taxonomy" id="64152"/>
    <lineage>
        <taxon>Eukaryota</taxon>
        <taxon>Metazoa</taxon>
        <taxon>Chordata</taxon>
        <taxon>Craniata</taxon>
        <taxon>Vertebrata</taxon>
        <taxon>Euteleostomi</taxon>
        <taxon>Actinopterygii</taxon>
        <taxon>Neopterygii</taxon>
        <taxon>Teleostei</taxon>
        <taxon>Neoteleostei</taxon>
        <taxon>Acanthomorphata</taxon>
        <taxon>Anabantaria</taxon>
        <taxon>Anabantiformes</taxon>
        <taxon>Channoidei</taxon>
        <taxon>Channidae</taxon>
        <taxon>Channa</taxon>
    </lineage>
</organism>
<evidence type="ECO:0000256" key="4">
    <source>
        <dbReference type="ARBA" id="ARBA00022692"/>
    </source>
</evidence>
<gene>
    <name evidence="15" type="ORF">Q5P01_016952</name>
</gene>
<evidence type="ECO:0000256" key="7">
    <source>
        <dbReference type="ARBA" id="ARBA00023054"/>
    </source>
</evidence>
<comment type="caution">
    <text evidence="15">The sequence shown here is derived from an EMBL/GenBank/DDBJ whole genome shotgun (WGS) entry which is preliminary data.</text>
</comment>
<evidence type="ECO:0000256" key="3">
    <source>
        <dbReference type="ARBA" id="ARBA00022574"/>
    </source>
</evidence>
<keyword evidence="6 13" id="KW-1133">Transmembrane helix</keyword>
<feature type="compositionally biased region" description="Polar residues" evidence="12">
    <location>
        <begin position="679"/>
        <end position="694"/>
    </location>
</feature>
<reference evidence="15" key="1">
    <citation type="submission" date="2023-07" db="EMBL/GenBank/DDBJ databases">
        <title>Chromosome-level Genome Assembly of Striped Snakehead (Channa striata).</title>
        <authorList>
            <person name="Liu H."/>
        </authorList>
    </citation>
    <scope>NUCLEOTIDE SEQUENCE</scope>
    <source>
        <strain evidence="15">Gz</strain>
        <tissue evidence="15">Muscle</tissue>
    </source>
</reference>
<dbReference type="SUPFAM" id="SSF50978">
    <property type="entry name" value="WD40 repeat-like"/>
    <property type="match status" value="1"/>
</dbReference>
<keyword evidence="4 13" id="KW-0812">Transmembrane</keyword>
<dbReference type="Pfam" id="PF16300">
    <property type="entry name" value="WD40_4"/>
    <property type="match status" value="1"/>
</dbReference>
<dbReference type="SMART" id="SM01167">
    <property type="entry name" value="DUF1900"/>
    <property type="match status" value="1"/>
</dbReference>
<dbReference type="GO" id="GO:0016020">
    <property type="term" value="C:membrane"/>
    <property type="evidence" value="ECO:0007669"/>
    <property type="project" value="UniProtKB-SubCell"/>
</dbReference>
<keyword evidence="8 13" id="KW-0472">Membrane</keyword>
<feature type="transmembrane region" description="Helical" evidence="13">
    <location>
        <begin position="78"/>
        <end position="101"/>
    </location>
</feature>
<keyword evidence="16" id="KW-1185">Reference proteome</keyword>
<feature type="region of interest" description="Disordered" evidence="12">
    <location>
        <begin position="679"/>
        <end position="699"/>
    </location>
</feature>
<protein>
    <recommendedName>
        <fullName evidence="11">Coronin</fullName>
    </recommendedName>
</protein>
<dbReference type="GO" id="GO:0051015">
    <property type="term" value="F:actin filament binding"/>
    <property type="evidence" value="ECO:0007669"/>
    <property type="project" value="TreeGrafter"/>
</dbReference>
<dbReference type="InterPro" id="IPR015505">
    <property type="entry name" value="Coronin"/>
</dbReference>
<dbReference type="PROSITE" id="PS50294">
    <property type="entry name" value="WD_REPEATS_REGION"/>
    <property type="match status" value="2"/>
</dbReference>
<feature type="binding site" evidence="9">
    <location>
        <position position="99"/>
    </location>
    <ligand>
        <name>Zn(2+)</name>
        <dbReference type="ChEBI" id="CHEBI:29105"/>
    </ligand>
</feature>
<evidence type="ECO:0000256" key="11">
    <source>
        <dbReference type="RuleBase" id="RU280818"/>
    </source>
</evidence>
<dbReference type="EMBL" id="JAUPFM010000013">
    <property type="protein sequence ID" value="KAK2833063.1"/>
    <property type="molecule type" value="Genomic_DNA"/>
</dbReference>
<dbReference type="PROSITE" id="PS00678">
    <property type="entry name" value="WD_REPEATS_1"/>
    <property type="match status" value="2"/>
</dbReference>
<dbReference type="InterPro" id="IPR019775">
    <property type="entry name" value="WD40_repeat_CS"/>
</dbReference>
<dbReference type="Proteomes" id="UP001187415">
    <property type="component" value="Unassembled WGS sequence"/>
</dbReference>
<feature type="repeat" description="WD" evidence="10">
    <location>
        <begin position="393"/>
        <end position="435"/>
    </location>
</feature>
<dbReference type="GO" id="GO:0016477">
    <property type="term" value="P:cell migration"/>
    <property type="evidence" value="ECO:0007669"/>
    <property type="project" value="TreeGrafter"/>
</dbReference>
<feature type="repeat" description="WD" evidence="10">
    <location>
        <begin position="343"/>
        <end position="385"/>
    </location>
</feature>
<dbReference type="PANTHER" id="PTHR10856">
    <property type="entry name" value="CORONIN"/>
    <property type="match status" value="1"/>
</dbReference>
<dbReference type="GO" id="GO:0007015">
    <property type="term" value="P:actin filament organization"/>
    <property type="evidence" value="ECO:0007669"/>
    <property type="project" value="TreeGrafter"/>
</dbReference>
<dbReference type="SMART" id="SM00320">
    <property type="entry name" value="WD40"/>
    <property type="match status" value="3"/>
</dbReference>
<keyword evidence="5 11" id="KW-0677">Repeat</keyword>
<comment type="subcellular location">
    <subcellularLocation>
        <location evidence="1">Membrane</location>
        <topology evidence="1">Multi-pass membrane protein</topology>
    </subcellularLocation>
</comment>
<dbReference type="FunFam" id="2.130.10.10:FF:000003">
    <property type="entry name" value="Coronin"/>
    <property type="match status" value="1"/>
</dbReference>
<feature type="transmembrane region" description="Helical" evidence="13">
    <location>
        <begin position="141"/>
        <end position="164"/>
    </location>
</feature>
<keyword evidence="9" id="KW-0479">Metal-binding</keyword>
<name>A0AA88SIH6_CHASR</name>
<dbReference type="Gene3D" id="2.130.10.10">
    <property type="entry name" value="YVTN repeat-like/Quinoprotein amine dehydrogenase"/>
    <property type="match status" value="1"/>
</dbReference>
<proteinExistence type="inferred from homology"/>
<dbReference type="AlphaFoldDB" id="A0AA88SIH6"/>
<dbReference type="InterPro" id="IPR015048">
    <property type="entry name" value="DUF1899"/>
</dbReference>
<keyword evidence="7" id="KW-0175">Coiled coil</keyword>
<evidence type="ECO:0000313" key="16">
    <source>
        <dbReference type="Proteomes" id="UP001187415"/>
    </source>
</evidence>
<accession>A0AA88SIH6</accession>
<feature type="domain" description="DUF1899" evidence="14">
    <location>
        <begin position="270"/>
        <end position="334"/>
    </location>
</feature>
<comment type="similarity">
    <text evidence="2">Belongs to the ADIPOR family.</text>
</comment>
<feature type="binding site" evidence="9">
    <location>
        <position position="239"/>
    </location>
    <ligand>
        <name>Zn(2+)</name>
        <dbReference type="ChEBI" id="CHEBI:29105"/>
    </ligand>
</feature>
<dbReference type="Pfam" id="PF00400">
    <property type="entry name" value="WD40"/>
    <property type="match status" value="3"/>
</dbReference>